<dbReference type="Pfam" id="PF24883">
    <property type="entry name" value="NPHP3_N"/>
    <property type="match status" value="1"/>
</dbReference>
<keyword evidence="1" id="KW-0677">Repeat</keyword>
<feature type="region of interest" description="Disordered" evidence="2">
    <location>
        <begin position="705"/>
        <end position="729"/>
    </location>
</feature>
<dbReference type="PANTHER" id="PTHR10039">
    <property type="entry name" value="AMELOGENIN"/>
    <property type="match status" value="1"/>
</dbReference>
<dbReference type="InterPro" id="IPR029058">
    <property type="entry name" value="AB_hydrolase_fold"/>
</dbReference>
<accession>A0AAV9GAS5</accession>
<dbReference type="InterPro" id="IPR056884">
    <property type="entry name" value="NPHP3-like_N"/>
</dbReference>
<keyword evidence="5" id="KW-1185">Reference proteome</keyword>
<dbReference type="Gene3D" id="1.25.40.20">
    <property type="entry name" value="Ankyrin repeat-containing domain"/>
    <property type="match status" value="1"/>
</dbReference>
<name>A0AAV9GAS5_9PEZI</name>
<reference evidence="4" key="2">
    <citation type="submission" date="2023-05" db="EMBL/GenBank/DDBJ databases">
        <authorList>
            <consortium name="Lawrence Berkeley National Laboratory"/>
            <person name="Steindorff A."/>
            <person name="Hensen N."/>
            <person name="Bonometti L."/>
            <person name="Westerberg I."/>
            <person name="Brannstrom I.O."/>
            <person name="Guillou S."/>
            <person name="Cros-Aarteil S."/>
            <person name="Calhoun S."/>
            <person name="Haridas S."/>
            <person name="Kuo A."/>
            <person name="Mondo S."/>
            <person name="Pangilinan J."/>
            <person name="Riley R."/>
            <person name="Labutti K."/>
            <person name="Andreopoulos B."/>
            <person name="Lipzen A."/>
            <person name="Chen C."/>
            <person name="Yanf M."/>
            <person name="Daum C."/>
            <person name="Ng V."/>
            <person name="Clum A."/>
            <person name="Ohm R."/>
            <person name="Martin F."/>
            <person name="Silar P."/>
            <person name="Natvig D."/>
            <person name="Lalanne C."/>
            <person name="Gautier V."/>
            <person name="Ament-Velasquez S.L."/>
            <person name="Kruys A."/>
            <person name="Hutchinson M.I."/>
            <person name="Powell A.J."/>
            <person name="Barry K."/>
            <person name="Miller A.N."/>
            <person name="Grigoriev I.V."/>
            <person name="Debuchy R."/>
            <person name="Gladieux P."/>
            <person name="Thoren M.H."/>
            <person name="Johannesson H."/>
        </authorList>
    </citation>
    <scope>NUCLEOTIDE SEQUENCE</scope>
    <source>
        <strain evidence="4">PSN243</strain>
    </source>
</reference>
<reference evidence="4" key="1">
    <citation type="journal article" date="2023" name="Mol. Phylogenet. Evol.">
        <title>Genome-scale phylogeny and comparative genomics of the fungal order Sordariales.</title>
        <authorList>
            <person name="Hensen N."/>
            <person name="Bonometti L."/>
            <person name="Westerberg I."/>
            <person name="Brannstrom I.O."/>
            <person name="Guillou S."/>
            <person name="Cros-Aarteil S."/>
            <person name="Calhoun S."/>
            <person name="Haridas S."/>
            <person name="Kuo A."/>
            <person name="Mondo S."/>
            <person name="Pangilinan J."/>
            <person name="Riley R."/>
            <person name="LaButti K."/>
            <person name="Andreopoulos B."/>
            <person name="Lipzen A."/>
            <person name="Chen C."/>
            <person name="Yan M."/>
            <person name="Daum C."/>
            <person name="Ng V."/>
            <person name="Clum A."/>
            <person name="Steindorff A."/>
            <person name="Ohm R.A."/>
            <person name="Martin F."/>
            <person name="Silar P."/>
            <person name="Natvig D.O."/>
            <person name="Lalanne C."/>
            <person name="Gautier V."/>
            <person name="Ament-Velasquez S.L."/>
            <person name="Kruys A."/>
            <person name="Hutchinson M.I."/>
            <person name="Powell A.J."/>
            <person name="Barry K."/>
            <person name="Miller A.N."/>
            <person name="Grigoriev I.V."/>
            <person name="Debuchy R."/>
            <person name="Gladieux P."/>
            <person name="Hiltunen Thoren M."/>
            <person name="Johannesson H."/>
        </authorList>
    </citation>
    <scope>NUCLEOTIDE SEQUENCE</scope>
    <source>
        <strain evidence="4">PSN243</strain>
    </source>
</reference>
<dbReference type="Gene3D" id="3.40.50.1820">
    <property type="entry name" value="alpha/beta hydrolase"/>
    <property type="match status" value="1"/>
</dbReference>
<gene>
    <name evidence="4" type="ORF">QBC34DRAFT_163528</name>
</gene>
<organism evidence="4 5">
    <name type="scientific">Podospora aff. communis PSN243</name>
    <dbReference type="NCBI Taxonomy" id="3040156"/>
    <lineage>
        <taxon>Eukaryota</taxon>
        <taxon>Fungi</taxon>
        <taxon>Dikarya</taxon>
        <taxon>Ascomycota</taxon>
        <taxon>Pezizomycotina</taxon>
        <taxon>Sordariomycetes</taxon>
        <taxon>Sordariomycetidae</taxon>
        <taxon>Sordariales</taxon>
        <taxon>Podosporaceae</taxon>
        <taxon>Podospora</taxon>
    </lineage>
</organism>
<feature type="compositionally biased region" description="Polar residues" evidence="2">
    <location>
        <begin position="719"/>
        <end position="729"/>
    </location>
</feature>
<dbReference type="PANTHER" id="PTHR10039:SF5">
    <property type="entry name" value="NACHT DOMAIN-CONTAINING PROTEIN"/>
    <property type="match status" value="1"/>
</dbReference>
<evidence type="ECO:0000259" key="3">
    <source>
        <dbReference type="Pfam" id="PF24883"/>
    </source>
</evidence>
<protein>
    <recommendedName>
        <fullName evidence="3">Nephrocystin 3-like N-terminal domain-containing protein</fullName>
    </recommendedName>
</protein>
<evidence type="ECO:0000256" key="1">
    <source>
        <dbReference type="ARBA" id="ARBA00022737"/>
    </source>
</evidence>
<comment type="caution">
    <text evidence="4">The sequence shown here is derived from an EMBL/GenBank/DDBJ whole genome shotgun (WGS) entry which is preliminary data.</text>
</comment>
<evidence type="ECO:0000313" key="5">
    <source>
        <dbReference type="Proteomes" id="UP001321760"/>
    </source>
</evidence>
<dbReference type="InterPro" id="IPR036770">
    <property type="entry name" value="Ankyrin_rpt-contain_sf"/>
</dbReference>
<feature type="region of interest" description="Disordered" evidence="2">
    <location>
        <begin position="608"/>
        <end position="650"/>
    </location>
</feature>
<dbReference type="EMBL" id="MU865964">
    <property type="protein sequence ID" value="KAK4445586.1"/>
    <property type="molecule type" value="Genomic_DNA"/>
</dbReference>
<evidence type="ECO:0000313" key="4">
    <source>
        <dbReference type="EMBL" id="KAK4445586.1"/>
    </source>
</evidence>
<proteinExistence type="predicted"/>
<sequence length="1485" mass="165297">MSDNGWDRKVFRLRGIPATISGRSAAADLIGAALNLSPNQVVVDSLAKSSDIWARPPTKVATLRLRCTPTILQQSVPSTRQEWSIPLSEVDQSSVLILDTHFRGMTVLHQPDPLTHVADCIAISGLASHPLGSWQPRSDKSFMWIRDALPVSIPGLRTVIYGYESSLVSSGSFQSINDIARAFVLQLKAGGWGLPSSKPVIFLAHSLGGLVVKDAIVQIADREKSLANILDQVKGAIMFGVPSFGMEQSHLMAMVEGQANQQLVDTLARSTGGSYIRNLNASFEGLSFVREARVLWAYETEESPTVVQRPDGTWDRSGPPMVLVTPESATSHCCRKDRSLTIPINENHSNMVKFGRGDHNLGVIIHSLSELCALTHARALDPPPIKASRSTGSGLQDSQAIQSEGYASQLGQPEGMKALQELERLLLSIEDMRSSIHLPELDFRMHQIEDPFQDTFKWIFDLAPFTGWLQEGSGLFWIHGKPGSGKSTLMKLVFQSEKTWELLHDWKKKSLEIKAGFFFHYRGTAIQKSFEGVLRSLVLQILTPHWDSFVKQYAPTIARFKPLEKEWRMMENQVNVVAGKISFCQTQRRELGPKARIKDLVQQLQEMTERLHPEPATQPDTERDKTLTEKGGDSVSDDASESDQLHHNDAAEDAARRIKEFADRHQDTCGPHEVHDCDILKSLKKPLGHLEDILLRMESGFPTGLAQGRSQSKIERAADSSSGDLVGSNESAPLTHLIEELEDKMNRGIQALSYEASFQSQVILLDRKLGELEQMLRQEKESLDEATRELSRLGAPFGRHRTLDAIMLLNAVAAEFYDNRDGLLSKLERMLGLLLDQDIIDMDLVLFFDALDEFDGHLDFMSKFLKSLGRNPANSKTRVKVCISSRPWQSLKAHFSRYPGFALQDHTRHDIEEYAAASALKTRNKHIISLVPSIITKANGVFIWVTLAVKVLIDTAATNSTDPAISDLLNTKLQELPDDLFNFYQLIVERISKPNRRFTFALLELLVRHEGGAAPANEIHQAVKVSTATTLEEAIALFPGPSSRGELIRKASKASGTDASFRKAVRADMQSWGGGLVEVRSGRDGVDRPQLMHQTVLEFTTGLWFKRVVFGHLADILHENGHSFHLKYLIARRVQDPTTTPSAKARERMAYHAQQSELTTGSSQFSFLYSIPKEHLARVALNELTDIDLRTQDHAFLATVAPFGLTLCIKEWLEAKPGGLHTMTSQTCVWPLLANLAFARPAAGFQERRLTTIRMLLENGFGIWLDQGFFSNVVSALWYARRNSRDPSQPGLPASLREAAITVSTLEDLAMLALDHNQDPNVSLSLYLGVTGAFECRPLHVASPALARKLIDSGAAPSAQDSKGRTPLDWILDSDFLPEPCRLSLPEKYEMFNILIEAGGVESVWKQQVWPVALVEFERAGFDTTSLRQRYERLKTSIGPASETQGVATLREPIGGGESSRGSIIGLDVSRRERQWRRMLKFGRR</sequence>
<feature type="compositionally biased region" description="Basic and acidic residues" evidence="2">
    <location>
        <begin position="620"/>
        <end position="632"/>
    </location>
</feature>
<dbReference type="SUPFAM" id="SSF53474">
    <property type="entry name" value="alpha/beta-Hydrolases"/>
    <property type="match status" value="1"/>
</dbReference>
<dbReference type="Proteomes" id="UP001321760">
    <property type="component" value="Unassembled WGS sequence"/>
</dbReference>
<evidence type="ECO:0000256" key="2">
    <source>
        <dbReference type="SAM" id="MobiDB-lite"/>
    </source>
</evidence>
<feature type="domain" description="Nephrocystin 3-like N-terminal" evidence="3">
    <location>
        <begin position="455"/>
        <end position="557"/>
    </location>
</feature>